<dbReference type="PANTHER" id="PTHR46820:SF1">
    <property type="entry name" value="HISTONE-LYSINE N-METHYLTRANSFERASE SETD7"/>
    <property type="match status" value="1"/>
</dbReference>
<evidence type="ECO:0000259" key="2">
    <source>
        <dbReference type="PROSITE" id="PS50280"/>
    </source>
</evidence>
<dbReference type="Pfam" id="PF22648">
    <property type="entry name" value="SET7_N"/>
    <property type="match status" value="1"/>
</dbReference>
<dbReference type="InterPro" id="IPR046341">
    <property type="entry name" value="SET_dom_sf"/>
</dbReference>
<keyword evidence="3" id="KW-0808">Transferase</keyword>
<protein>
    <submittedName>
        <fullName evidence="3">Histone-lysine N-methyltransferase SETD7</fullName>
    </submittedName>
</protein>
<dbReference type="GO" id="GO:0005694">
    <property type="term" value="C:chromosome"/>
    <property type="evidence" value="ECO:0007669"/>
    <property type="project" value="InterPro"/>
</dbReference>
<evidence type="ECO:0000313" key="4">
    <source>
        <dbReference type="Proteomes" id="UP000290572"/>
    </source>
</evidence>
<keyword evidence="1" id="KW-0732">Signal</keyword>
<feature type="domain" description="SET" evidence="2">
    <location>
        <begin position="178"/>
        <end position="303"/>
    </location>
</feature>
<dbReference type="STRING" id="84645.A0A498MXT8"/>
<dbReference type="PANTHER" id="PTHR46820">
    <property type="entry name" value="HISTONE-LYSINE N-METHYLTRANSFERASE SETD7"/>
    <property type="match status" value="1"/>
</dbReference>
<reference evidence="3 4" key="1">
    <citation type="submission" date="2018-03" db="EMBL/GenBank/DDBJ databases">
        <title>Draft genome sequence of Rohu Carp (Labeo rohita).</title>
        <authorList>
            <person name="Das P."/>
            <person name="Kushwaha B."/>
            <person name="Joshi C.G."/>
            <person name="Kumar D."/>
            <person name="Nagpure N.S."/>
            <person name="Sahoo L."/>
            <person name="Das S.P."/>
            <person name="Bit A."/>
            <person name="Patnaik S."/>
            <person name="Meher P.K."/>
            <person name="Jayasankar P."/>
            <person name="Koringa P.G."/>
            <person name="Patel N.V."/>
            <person name="Hinsu A.T."/>
            <person name="Kumar R."/>
            <person name="Pandey M."/>
            <person name="Agarwal S."/>
            <person name="Srivastava S."/>
            <person name="Singh M."/>
            <person name="Iquebal M.A."/>
            <person name="Jaiswal S."/>
            <person name="Angadi U.B."/>
            <person name="Kumar N."/>
            <person name="Raza M."/>
            <person name="Shah T.M."/>
            <person name="Rai A."/>
            <person name="Jena J.K."/>
        </authorList>
    </citation>
    <scope>NUCLEOTIDE SEQUENCE [LARGE SCALE GENOMIC DNA]</scope>
    <source>
        <strain evidence="3">DASCIFA01</strain>
        <tissue evidence="3">Testis</tissue>
    </source>
</reference>
<accession>A0A498MXT8</accession>
<evidence type="ECO:0000256" key="1">
    <source>
        <dbReference type="SAM" id="SignalP"/>
    </source>
</evidence>
<dbReference type="GO" id="GO:0140945">
    <property type="term" value="F:histone H3K4 monomethyltransferase activity"/>
    <property type="evidence" value="ECO:0007669"/>
    <property type="project" value="InterPro"/>
</dbReference>
<feature type="chain" id="PRO_5019801062" evidence="1">
    <location>
        <begin position="19"/>
        <end position="340"/>
    </location>
</feature>
<dbReference type="SUPFAM" id="SSF82199">
    <property type="entry name" value="SET domain"/>
    <property type="match status" value="1"/>
</dbReference>
<dbReference type="GO" id="GO:0032259">
    <property type="term" value="P:methylation"/>
    <property type="evidence" value="ECO:0007669"/>
    <property type="project" value="UniProtKB-KW"/>
</dbReference>
<dbReference type="SUPFAM" id="SSF82185">
    <property type="entry name" value="Histone H3 K4-specific methyltransferase SET7/9 N-terminal domain"/>
    <property type="match status" value="1"/>
</dbReference>
<dbReference type="Gene3D" id="2.170.270.10">
    <property type="entry name" value="SET domain"/>
    <property type="match status" value="1"/>
</dbReference>
<evidence type="ECO:0007829" key="5">
    <source>
        <dbReference type="PeptideAtlas" id="A0A498MXT8"/>
    </source>
</evidence>
<gene>
    <name evidence="3" type="ORF">ROHU_005581</name>
</gene>
<sequence>MVQKTLVFLCMLAGWSQAFPYHNVATEDAVMKEAVKLERERRDVILNGSDVTPPVCRVVNESLDCSLSVGNATWETAKILVFLCMLIGRSQPFPHPDDVVNENEAIKDVDVEKKGQQDVVLNDGACVVGEVNEDGEMTGKSVAYVYPDGRTALCGSFVDGELIEARLATLTTQDNGRPHFTVDPDSPVYCYDKSTSSCIAGHKLLPDPYESQRLVQAVINHVDSRDWSLNGNTISLDEDTVIDVPEPFNLTENYCASLGHKANHSFTPNCKYDPYVHPRFGQIKCIRTIRAVEKDEELTVAYGYDHEPSGKSGPEAPEWYTKQLLEFQQRESGKGADETC</sequence>
<feature type="signal peptide" evidence="1">
    <location>
        <begin position="1"/>
        <end position="18"/>
    </location>
</feature>
<dbReference type="PROSITE" id="PS51577">
    <property type="entry name" value="SAM_MT43_SET7"/>
    <property type="match status" value="1"/>
</dbReference>
<proteinExistence type="evidence at protein level"/>
<dbReference type="Pfam" id="PF00856">
    <property type="entry name" value="SET"/>
    <property type="match status" value="1"/>
</dbReference>
<dbReference type="GO" id="GO:0005634">
    <property type="term" value="C:nucleus"/>
    <property type="evidence" value="ECO:0007669"/>
    <property type="project" value="TreeGrafter"/>
</dbReference>
<keyword evidence="5" id="KW-1267">Proteomics identification</keyword>
<dbReference type="Proteomes" id="UP000290572">
    <property type="component" value="Unassembled WGS sequence"/>
</dbReference>
<dbReference type="InterPro" id="IPR054533">
    <property type="entry name" value="SETD7_N"/>
</dbReference>
<dbReference type="PROSITE" id="PS50280">
    <property type="entry name" value="SET"/>
    <property type="match status" value="1"/>
</dbReference>
<dbReference type="Gene3D" id="2.20.110.10">
    <property type="entry name" value="Histone H3 K4-specific methyltransferase SET7/9 N-terminal domain"/>
    <property type="match status" value="1"/>
</dbReference>
<name>A0A498MXT8_LABRO</name>
<keyword evidence="3" id="KW-0489">Methyltransferase</keyword>
<dbReference type="GO" id="GO:0006355">
    <property type="term" value="P:regulation of DNA-templated transcription"/>
    <property type="evidence" value="ECO:0007669"/>
    <property type="project" value="InterPro"/>
</dbReference>
<dbReference type="GO" id="GO:0070828">
    <property type="term" value="P:heterochromatin organization"/>
    <property type="evidence" value="ECO:0007669"/>
    <property type="project" value="TreeGrafter"/>
</dbReference>
<comment type="caution">
    <text evidence="3">The sequence shown here is derived from an EMBL/GenBank/DDBJ whole genome shotgun (WGS) entry which is preliminary data.</text>
</comment>
<dbReference type="InterPro" id="IPR017155">
    <property type="entry name" value="Hist-Lys_N-MeTrfase_SETD7"/>
</dbReference>
<dbReference type="EMBL" id="QBIY01012131">
    <property type="protein sequence ID" value="RXN26849.1"/>
    <property type="molecule type" value="Genomic_DNA"/>
</dbReference>
<dbReference type="InterPro" id="IPR001214">
    <property type="entry name" value="SET_dom"/>
</dbReference>
<dbReference type="GO" id="GO:0003682">
    <property type="term" value="F:chromatin binding"/>
    <property type="evidence" value="ECO:0007669"/>
    <property type="project" value="TreeGrafter"/>
</dbReference>
<organism evidence="3 4">
    <name type="scientific">Labeo rohita</name>
    <name type="common">Indian major carp</name>
    <name type="synonym">Cyprinus rohita</name>
    <dbReference type="NCBI Taxonomy" id="84645"/>
    <lineage>
        <taxon>Eukaryota</taxon>
        <taxon>Metazoa</taxon>
        <taxon>Chordata</taxon>
        <taxon>Craniata</taxon>
        <taxon>Vertebrata</taxon>
        <taxon>Euteleostomi</taxon>
        <taxon>Actinopterygii</taxon>
        <taxon>Neopterygii</taxon>
        <taxon>Teleostei</taxon>
        <taxon>Ostariophysi</taxon>
        <taxon>Cypriniformes</taxon>
        <taxon>Cyprinidae</taxon>
        <taxon>Labeoninae</taxon>
        <taxon>Labeonini</taxon>
        <taxon>Labeo</taxon>
    </lineage>
</organism>
<evidence type="ECO:0000313" key="3">
    <source>
        <dbReference type="EMBL" id="RXN26849.1"/>
    </source>
</evidence>
<keyword evidence="4" id="KW-1185">Reference proteome</keyword>
<dbReference type="AlphaFoldDB" id="A0A498MXT8"/>